<dbReference type="Gene3D" id="1.10.30.50">
    <property type="match status" value="1"/>
</dbReference>
<feature type="compositionally biased region" description="Basic and acidic residues" evidence="2">
    <location>
        <begin position="189"/>
        <end position="201"/>
    </location>
</feature>
<feature type="compositionally biased region" description="Low complexity" evidence="2">
    <location>
        <begin position="426"/>
        <end position="439"/>
    </location>
</feature>
<organism evidence="4 5">
    <name type="scientific">Geodermatophilus telluris</name>
    <dbReference type="NCBI Taxonomy" id="1190417"/>
    <lineage>
        <taxon>Bacteria</taxon>
        <taxon>Bacillati</taxon>
        <taxon>Actinomycetota</taxon>
        <taxon>Actinomycetes</taxon>
        <taxon>Geodermatophilales</taxon>
        <taxon>Geodermatophilaceae</taxon>
        <taxon>Geodermatophilus</taxon>
    </lineage>
</organism>
<dbReference type="STRING" id="1190417.SAMN05660690_1008"/>
<dbReference type="CDD" id="cd00085">
    <property type="entry name" value="HNHc"/>
    <property type="match status" value="1"/>
</dbReference>
<evidence type="ECO:0000313" key="4">
    <source>
        <dbReference type="EMBL" id="SDC23119.1"/>
    </source>
</evidence>
<sequence>MSEPSSTPHPSGSPLPELARAITAGAVRLAAATAAWLRLVAEFDERGGWHGWGTRSCGHWLSWQCGLAPGAAREHVRVARALRSLPLVETAFADGRLSYSEVRALTRIAEPDTQQSLLDLALSVTAAQLERFVRSWRRAGRPDGDRPESRESFDYSWDDDGMLVLRLRMRAEPGAEVLAAVESLAEREARRERAQNARTREAGPAPGSGWQERQELHRRCADDDELTGLARERTTARRLAALASLARAGVHADRRPGDPPRREVVVHVDAAVLADDSAAGRAHLDGGPALTPAQARSVLCDATVLTMLERGGEPLALGRRRRRASTGQRRALLRRDGGCARPGCPETRVERLHAHHLRHWLFGGRTDLDNLVLLCDVDHGLAHDLGLVMTRADGRLVVTAPDGRHVWGTADAAFRGGLAGLDDHPPTAGAGTEPTTADPLTGVHPIDEVVGRRPVPAPRRTGDARATGHAGARRAPAGRRGRPGGSRPTRGVPVSTGPSAGPRAGRTSGPAGERRSGRQDAAAMGKTLFPAGEPLLADGMPVTGERMDLRYAVGVLMDHRDRLRRLTGGDAASGG</sequence>
<feature type="region of interest" description="Disordered" evidence="2">
    <location>
        <begin position="189"/>
        <end position="214"/>
    </location>
</feature>
<proteinExistence type="inferred from homology"/>
<dbReference type="InterPro" id="IPR003615">
    <property type="entry name" value="HNH_nuc"/>
</dbReference>
<dbReference type="GO" id="GO:0003676">
    <property type="term" value="F:nucleic acid binding"/>
    <property type="evidence" value="ECO:0007669"/>
    <property type="project" value="InterPro"/>
</dbReference>
<feature type="region of interest" description="Disordered" evidence="2">
    <location>
        <begin position="418"/>
        <end position="520"/>
    </location>
</feature>
<keyword evidence="4" id="KW-0378">Hydrolase</keyword>
<dbReference type="GO" id="GO:0008270">
    <property type="term" value="F:zinc ion binding"/>
    <property type="evidence" value="ECO:0007669"/>
    <property type="project" value="InterPro"/>
</dbReference>
<dbReference type="OrthoDB" id="4752861at2"/>
<dbReference type="Proteomes" id="UP000199416">
    <property type="component" value="Unassembled WGS sequence"/>
</dbReference>
<dbReference type="AlphaFoldDB" id="A0A1G6JWG8"/>
<reference evidence="5" key="1">
    <citation type="submission" date="2016-10" db="EMBL/GenBank/DDBJ databases">
        <authorList>
            <person name="Varghese N."/>
            <person name="Submissions S."/>
        </authorList>
    </citation>
    <scope>NUCLEOTIDE SEQUENCE [LARGE SCALE GENOMIC DNA]</scope>
    <source>
        <strain evidence="5">DSM 45421</strain>
    </source>
</reference>
<dbReference type="InterPro" id="IPR003870">
    <property type="entry name" value="DUF222"/>
</dbReference>
<gene>
    <name evidence="4" type="ORF">SAMN05660690_1008</name>
</gene>
<dbReference type="InterPro" id="IPR002711">
    <property type="entry name" value="HNH"/>
</dbReference>
<accession>A0A1G6JWG8</accession>
<name>A0A1G6JWG8_9ACTN</name>
<protein>
    <submittedName>
        <fullName evidence="4">HNH endonuclease</fullName>
    </submittedName>
</protein>
<evidence type="ECO:0000259" key="3">
    <source>
        <dbReference type="SMART" id="SM00507"/>
    </source>
</evidence>
<dbReference type="SMART" id="SM00507">
    <property type="entry name" value="HNHc"/>
    <property type="match status" value="1"/>
</dbReference>
<dbReference type="Pfam" id="PF02720">
    <property type="entry name" value="DUF222"/>
    <property type="match status" value="1"/>
</dbReference>
<feature type="domain" description="HNH nuclease" evidence="3">
    <location>
        <begin position="327"/>
        <end position="380"/>
    </location>
</feature>
<keyword evidence="4" id="KW-0540">Nuclease</keyword>
<keyword evidence="5" id="KW-1185">Reference proteome</keyword>
<evidence type="ECO:0000313" key="5">
    <source>
        <dbReference type="Proteomes" id="UP000199416"/>
    </source>
</evidence>
<dbReference type="EMBL" id="FMZF01000001">
    <property type="protein sequence ID" value="SDC23119.1"/>
    <property type="molecule type" value="Genomic_DNA"/>
</dbReference>
<keyword evidence="4" id="KW-0255">Endonuclease</keyword>
<comment type="similarity">
    <text evidence="1">Belongs to the Rv1128c/1148c/1588c/1702c/1945/3466 family.</text>
</comment>
<dbReference type="RefSeq" id="WP_091363642.1">
    <property type="nucleotide sequence ID" value="NZ_FMZF01000001.1"/>
</dbReference>
<dbReference type="GO" id="GO:0004519">
    <property type="term" value="F:endonuclease activity"/>
    <property type="evidence" value="ECO:0007669"/>
    <property type="project" value="UniProtKB-KW"/>
</dbReference>
<evidence type="ECO:0000256" key="1">
    <source>
        <dbReference type="ARBA" id="ARBA00023450"/>
    </source>
</evidence>
<dbReference type="Pfam" id="PF01844">
    <property type="entry name" value="HNH"/>
    <property type="match status" value="1"/>
</dbReference>
<feature type="compositionally biased region" description="Low complexity" evidence="2">
    <location>
        <begin position="464"/>
        <end position="475"/>
    </location>
</feature>
<evidence type="ECO:0000256" key="2">
    <source>
        <dbReference type="SAM" id="MobiDB-lite"/>
    </source>
</evidence>